<organism evidence="4 5">
    <name type="scientific">Lysinibacter cavernae</name>
    <dbReference type="NCBI Taxonomy" id="1640652"/>
    <lineage>
        <taxon>Bacteria</taxon>
        <taxon>Bacillati</taxon>
        <taxon>Actinomycetota</taxon>
        <taxon>Actinomycetes</taxon>
        <taxon>Micrococcales</taxon>
        <taxon>Microbacteriaceae</taxon>
        <taxon>Lysinibacter</taxon>
    </lineage>
</organism>
<dbReference type="GO" id="GO:0009279">
    <property type="term" value="C:cell outer membrane"/>
    <property type="evidence" value="ECO:0007669"/>
    <property type="project" value="TreeGrafter"/>
</dbReference>
<dbReference type="SUPFAM" id="SSF49373">
    <property type="entry name" value="Invasin/intimin cell-adhesion fragments"/>
    <property type="match status" value="10"/>
</dbReference>
<keyword evidence="2" id="KW-0472">Membrane</keyword>
<comment type="caution">
    <text evidence="4">The sequence shown here is derived from an EMBL/GenBank/DDBJ whole genome shotgun (WGS) entry which is preliminary data.</text>
</comment>
<dbReference type="InterPro" id="IPR003344">
    <property type="entry name" value="Big_1_dom"/>
</dbReference>
<feature type="domain" description="Big-1" evidence="3">
    <location>
        <begin position="1297"/>
        <end position="1399"/>
    </location>
</feature>
<dbReference type="InterPro" id="IPR008964">
    <property type="entry name" value="Invasin/intimin_cell_adhesion"/>
</dbReference>
<comment type="similarity">
    <text evidence="1">Belongs to the intimin/invasin family.</text>
</comment>
<dbReference type="PANTHER" id="PTHR39576:SF1">
    <property type="entry name" value="INVASIN"/>
    <property type="match status" value="1"/>
</dbReference>
<dbReference type="Proteomes" id="UP000541033">
    <property type="component" value="Unassembled WGS sequence"/>
</dbReference>
<dbReference type="EMBL" id="JAAMOX010000001">
    <property type="protein sequence ID" value="NIH53729.1"/>
    <property type="molecule type" value="Genomic_DNA"/>
</dbReference>
<dbReference type="Pfam" id="PF17936">
    <property type="entry name" value="Big_6"/>
    <property type="match status" value="2"/>
</dbReference>
<reference evidence="4 5" key="1">
    <citation type="submission" date="2020-02" db="EMBL/GenBank/DDBJ databases">
        <title>Sequencing the genomes of 1000 actinobacteria strains.</title>
        <authorList>
            <person name="Klenk H.-P."/>
        </authorList>
    </citation>
    <scope>NUCLEOTIDE SEQUENCE [LARGE SCALE GENOMIC DNA]</scope>
    <source>
        <strain evidence="4 5">DSM 27960</strain>
    </source>
</reference>
<keyword evidence="2" id="KW-0812">Transmembrane</keyword>
<evidence type="ECO:0000313" key="4">
    <source>
        <dbReference type="EMBL" id="NIH53729.1"/>
    </source>
</evidence>
<evidence type="ECO:0000256" key="1">
    <source>
        <dbReference type="ARBA" id="ARBA00010116"/>
    </source>
</evidence>
<dbReference type="Pfam" id="PF02369">
    <property type="entry name" value="Big_1"/>
    <property type="match status" value="6"/>
</dbReference>
<keyword evidence="2" id="KW-1133">Transmembrane helix</keyword>
<dbReference type="SMART" id="SM00634">
    <property type="entry name" value="BID_1"/>
    <property type="match status" value="9"/>
</dbReference>
<dbReference type="InterPro" id="IPR047589">
    <property type="entry name" value="DUF11_rpt"/>
</dbReference>
<dbReference type="InterPro" id="IPR041498">
    <property type="entry name" value="Big_6"/>
</dbReference>
<dbReference type="Pfam" id="PF01345">
    <property type="entry name" value="DUF11"/>
    <property type="match status" value="1"/>
</dbReference>
<keyword evidence="5" id="KW-1185">Reference proteome</keyword>
<dbReference type="Gene3D" id="2.60.40.10">
    <property type="entry name" value="Immunoglobulins"/>
    <property type="match status" value="13"/>
</dbReference>
<accession>A0A7X5R116</accession>
<dbReference type="NCBIfam" id="TIGR01451">
    <property type="entry name" value="B_ant_repeat"/>
    <property type="match status" value="1"/>
</dbReference>
<dbReference type="InterPro" id="IPR051715">
    <property type="entry name" value="Intimin-Invasin_domain"/>
</dbReference>
<dbReference type="RefSeq" id="WP_167149579.1">
    <property type="nucleotide sequence ID" value="NZ_JAAMOX010000001.1"/>
</dbReference>
<gene>
    <name evidence="4" type="ORF">FHX76_001597</name>
</gene>
<evidence type="ECO:0000259" key="3">
    <source>
        <dbReference type="PROSITE" id="PS51127"/>
    </source>
</evidence>
<dbReference type="PANTHER" id="PTHR39576">
    <property type="entry name" value="ATTACHING AND EFFACING PROTEIN HOMOLOG-RELATED-RELATED"/>
    <property type="match status" value="1"/>
</dbReference>
<dbReference type="InterPro" id="IPR001434">
    <property type="entry name" value="OmcB-like_DUF11"/>
</dbReference>
<dbReference type="PROSITE" id="PS51127">
    <property type="entry name" value="BIG1"/>
    <property type="match status" value="4"/>
</dbReference>
<feature type="transmembrane region" description="Helical" evidence="2">
    <location>
        <begin position="1771"/>
        <end position="1789"/>
    </location>
</feature>
<dbReference type="InterPro" id="IPR013783">
    <property type="entry name" value="Ig-like_fold"/>
</dbReference>
<dbReference type="GO" id="GO:0005975">
    <property type="term" value="P:carbohydrate metabolic process"/>
    <property type="evidence" value="ECO:0007669"/>
    <property type="project" value="UniProtKB-ARBA"/>
</dbReference>
<protein>
    <submittedName>
        <fullName evidence="4">Adhesin/invasin</fullName>
    </submittedName>
</protein>
<name>A0A7X5R116_9MICO</name>
<sequence>MNRPNTLGRNRRQSVWARIRAYGSLTIIGALIAAGAVTIGPAPAPAASAAVTTGVITSTNGPLNRIALNAGFNQQVWNNSIMPETGTFFPKTDANGASNSYIRVFAGASTTAATFPAGTQSFGGDGTRSNPYFIQTVSTSTASPAGITVTERLTYVEGDAFWRSDVTMRNTGATAQTLSYYRYADCTLAGQDSGVAAISATATECRGTAGNNVVIALMPITEGANLQAGHYSAIATRVLNNRGLTNTCIDSDGANLAEKCGTTSQDNAFALSYQSQVLAAGQEKTYSTLSNYASTPPAFSDLVSAVQVPTPGTIPVGYQFNYTVTVRNNGPANATNASAQLRVPTNFEYLSATPESGTYNLSTGVWDIGALASGESRLLTVTARALNQGQGSLGVLSTSSANIDNTPCVSGSTANCGSVIIVTVSGLSAAASNYRVSTGVRLADGSDPHTITVNLVAQNGDPVSGQAAGLRASAQPSAGFTIGPFTETAILGTYTAAVTSINSGYTDISVTAQIAGVDTGLVIANGAYATADFIAGDPSVGQSTVTIDDGYYRLANGDEFHSIAVVLADANQNPVSGKESLLSATAPTGAVVSEFRETATAGRYTAMVRSTLAGSLPIAVLFNSVTPIGTVNALYQAGTLDLQHPGTRIELLTSNPRIAANPSSAGLQENEIHRFKATLVDAFGNPIAHRAVTFNMTDLTLVESSVNPATTNANGEAFISVATSAAATYSVTATVDGSSLLNGSPIHPVVVPAPLWVGLGYTVLNVSSGDVEANSPNTHRLEAQARDPFGNRISGASVHFMLPAGLELAPGSQLDGVTDEFGYFVAYVKSATPGEFSVGATIDNNVVPDRTVSFTVGAPSPADSSWSITTASPQPAGSPFEATVSVRDVGGVNPVDGAEVSFVLPPNVSIVESAPYTTGADGTVTVKLLSTVAGEYVIQAALGGTAIGSTQTIEVGSAVPDLSSVHTSLVKTSSNVTAVADGVSSHSLRATVADEYGNVVIGQSVTFNLPAEVTTVGGTPTTVTTDGDGQASLSVVSLVAATHSVTATVNGFGDVQTGSPIELTFVAGAPVLANSTVTVDPAGPLTVGDGPSNTYTASIIARDANNNVVPRQQMILTSTPALVQSLPGGLTDENGELSITLTSLVAGSYTLATDIAINQEINNFAIPVVRQFVAAAPDLAADGRSTLGSTNGMLIADGENEHTLLASVRDVYGNPIVNQNVWFDLPANLATAGGEAQTVVTGLDGNASLNVVSTVAGGYAVEAYLGTDSSGSAIANGSPTTVVFGAGVTSASSSALTVTPADVPPLVAGTGAQSTYTLVAEIEDAYDNPIVGAPVTFELLTTDGEPVADQPVISDATPNTDNNGVATVTVTSTRADTFVVNARINGATGETVAGSGELLSWKPSLVTAENSVLTVTQGVKQTGAAFNHGAAVVAKDQFGNVVTDPVEVQFVVESGATGAGSVPTEDGTASTSISSNSAGTYLVSATINGDEVYPGPLPAVFADLPTQPTVHPSNGTVLSGTGQPGMTIEITLPGGVVLTATVGDDGTWSLTPPLGTPFAHGDRLIVEQVDENGFRSEPAEIIINLERPDAPVVYPSDGATITGCAEPGSTVTVRNAAGVVIGTGVVADDCSYSIVLQPRPAEGEIISVVVTDAAGNDSEPLLVRIGLATVVLEHATRTPGQTQVATGTGFQPGEAVSATLRSTPVDLGTRVADANGTVSFTFALPGSIELGAHSVTLVGPRSGSISTSFSVVAAETGGNGGLEVTGAEASVGPIAVLLAAAGIVLLTFARRRSLRP</sequence>
<feature type="transmembrane region" description="Helical" evidence="2">
    <location>
        <begin position="21"/>
        <end position="42"/>
    </location>
</feature>
<feature type="domain" description="Big-1" evidence="3">
    <location>
        <begin position="966"/>
        <end position="1064"/>
    </location>
</feature>
<feature type="domain" description="Big-1" evidence="3">
    <location>
        <begin position="761"/>
        <end position="855"/>
    </location>
</feature>
<evidence type="ECO:0000313" key="5">
    <source>
        <dbReference type="Proteomes" id="UP000541033"/>
    </source>
</evidence>
<feature type="domain" description="Big-1" evidence="3">
    <location>
        <begin position="648"/>
        <end position="749"/>
    </location>
</feature>
<dbReference type="NCBIfam" id="NF033510">
    <property type="entry name" value="Ca_tandemer"/>
    <property type="match status" value="2"/>
</dbReference>
<proteinExistence type="inferred from homology"/>
<evidence type="ECO:0000256" key="2">
    <source>
        <dbReference type="SAM" id="Phobius"/>
    </source>
</evidence>